<dbReference type="InterPro" id="IPR021765">
    <property type="entry name" value="UstYa-like"/>
</dbReference>
<evidence type="ECO:0000313" key="4">
    <source>
        <dbReference type="EMBL" id="TKW52262.1"/>
    </source>
</evidence>
<feature type="region of interest" description="Disordered" evidence="2">
    <location>
        <begin position="1"/>
        <end position="42"/>
    </location>
</feature>
<dbReference type="PANTHER" id="PTHR33365:SF7">
    <property type="entry name" value="TAT PATHWAY SIGNAL SEQUENCE"/>
    <property type="match status" value="1"/>
</dbReference>
<gene>
    <name evidence="4" type="ORF">CTA1_10991</name>
</gene>
<keyword evidence="5" id="KW-1185">Reference proteome</keyword>
<dbReference type="GO" id="GO:0043386">
    <property type="term" value="P:mycotoxin biosynthetic process"/>
    <property type="evidence" value="ECO:0007669"/>
    <property type="project" value="InterPro"/>
</dbReference>
<protein>
    <recommendedName>
        <fullName evidence="6">Oxidase ustYa</fullName>
    </recommendedName>
</protein>
<dbReference type="EMBL" id="PJEX01000250">
    <property type="protein sequence ID" value="TKW52262.1"/>
    <property type="molecule type" value="Genomic_DNA"/>
</dbReference>
<name>A0A4U6XB46_9PEZI</name>
<dbReference type="STRING" id="1306861.A0A4U6XB46"/>
<sequence length="330" mass="37639">MLFTDQYASLSSKGPDCASDGEPEEQYPLTPAGLRPQPPARKSGNRRTYAVLAVLAQLVYTILVLVAAREVYYKGVCPVVAAPDQYRAWAVLEYKEVPADHKEPDEHHPYLGVPRPELDQNWNALLSNFRNRVPSAEIRRLGIEEESIWLDDELGEYYGSVWVGHNLHCVKYLYNGLHRDHYYDNMTEAEEKSHNSHLHHCLHRLMDALKCHPDMSPLSLHWVVNEVAPIVNWDGARHTCANWDRVMDWAKDNRIVPAGKESLGQVAPHPLYATLLDEHGHADFLNQDAIVEWDKLFARPDWQAWAKEHGVPEGTIPGKEMLRNTHVGQT</sequence>
<keyword evidence="3" id="KW-1133">Transmembrane helix</keyword>
<reference evidence="4 5" key="1">
    <citation type="journal article" date="2019" name="PLoS ONE">
        <title>Comparative genome analysis indicates high evolutionary potential of pathogenicity genes in Colletotrichum tanaceti.</title>
        <authorList>
            <person name="Lelwala R.V."/>
            <person name="Korhonen P.K."/>
            <person name="Young N.D."/>
            <person name="Scott J.B."/>
            <person name="Ades P.A."/>
            <person name="Gasser R.B."/>
            <person name="Taylor P.W.J."/>
        </authorList>
    </citation>
    <scope>NUCLEOTIDE SEQUENCE [LARGE SCALE GENOMIC DNA]</scope>
    <source>
        <strain evidence="4">BRIP57314</strain>
    </source>
</reference>
<evidence type="ECO:0000256" key="1">
    <source>
        <dbReference type="ARBA" id="ARBA00035112"/>
    </source>
</evidence>
<accession>A0A4U6XB46</accession>
<evidence type="ECO:0008006" key="6">
    <source>
        <dbReference type="Google" id="ProtNLM"/>
    </source>
</evidence>
<evidence type="ECO:0000256" key="2">
    <source>
        <dbReference type="SAM" id="MobiDB-lite"/>
    </source>
</evidence>
<comment type="similarity">
    <text evidence="1">Belongs to the ustYa family.</text>
</comment>
<comment type="caution">
    <text evidence="4">The sequence shown here is derived from an EMBL/GenBank/DDBJ whole genome shotgun (WGS) entry which is preliminary data.</text>
</comment>
<feature type="transmembrane region" description="Helical" evidence="3">
    <location>
        <begin position="49"/>
        <end position="68"/>
    </location>
</feature>
<dbReference type="Proteomes" id="UP000310108">
    <property type="component" value="Unassembled WGS sequence"/>
</dbReference>
<keyword evidence="3" id="KW-0812">Transmembrane</keyword>
<evidence type="ECO:0000313" key="5">
    <source>
        <dbReference type="Proteomes" id="UP000310108"/>
    </source>
</evidence>
<dbReference type="AlphaFoldDB" id="A0A4U6XB46"/>
<dbReference type="Pfam" id="PF11807">
    <property type="entry name" value="UstYa"/>
    <property type="match status" value="1"/>
</dbReference>
<keyword evidence="3" id="KW-0472">Membrane</keyword>
<feature type="compositionally biased region" description="Polar residues" evidence="2">
    <location>
        <begin position="1"/>
        <end position="12"/>
    </location>
</feature>
<evidence type="ECO:0000256" key="3">
    <source>
        <dbReference type="SAM" id="Phobius"/>
    </source>
</evidence>
<proteinExistence type="inferred from homology"/>
<organism evidence="4 5">
    <name type="scientific">Colletotrichum tanaceti</name>
    <dbReference type="NCBI Taxonomy" id="1306861"/>
    <lineage>
        <taxon>Eukaryota</taxon>
        <taxon>Fungi</taxon>
        <taxon>Dikarya</taxon>
        <taxon>Ascomycota</taxon>
        <taxon>Pezizomycotina</taxon>
        <taxon>Sordariomycetes</taxon>
        <taxon>Hypocreomycetidae</taxon>
        <taxon>Glomerellales</taxon>
        <taxon>Glomerellaceae</taxon>
        <taxon>Colletotrichum</taxon>
        <taxon>Colletotrichum destructivum species complex</taxon>
    </lineage>
</organism>
<dbReference type="PANTHER" id="PTHR33365">
    <property type="entry name" value="YALI0B05434P"/>
    <property type="match status" value="1"/>
</dbReference>